<feature type="transmembrane region" description="Helical" evidence="2">
    <location>
        <begin position="65"/>
        <end position="84"/>
    </location>
</feature>
<dbReference type="Proteomes" id="UP001566132">
    <property type="component" value="Unassembled WGS sequence"/>
</dbReference>
<feature type="transmembrane region" description="Helical" evidence="2">
    <location>
        <begin position="105"/>
        <end position="124"/>
    </location>
</feature>
<accession>A0ABD1F2F7</accession>
<feature type="compositionally biased region" description="Polar residues" evidence="1">
    <location>
        <begin position="10"/>
        <end position="20"/>
    </location>
</feature>
<protein>
    <submittedName>
        <fullName evidence="3">Uncharacterized protein</fullName>
    </submittedName>
</protein>
<dbReference type="PANTHER" id="PTHR33444">
    <property type="entry name" value="SI:DKEY-19B23.12-RELATED"/>
    <property type="match status" value="1"/>
</dbReference>
<evidence type="ECO:0000256" key="2">
    <source>
        <dbReference type="SAM" id="Phobius"/>
    </source>
</evidence>
<keyword evidence="2" id="KW-0472">Membrane</keyword>
<feature type="region of interest" description="Disordered" evidence="1">
    <location>
        <begin position="1"/>
        <end position="20"/>
    </location>
</feature>
<dbReference type="EMBL" id="JBDJPC010000003">
    <property type="protein sequence ID" value="KAL1509314.1"/>
    <property type="molecule type" value="Genomic_DNA"/>
</dbReference>
<gene>
    <name evidence="3" type="ORF">ABEB36_004076</name>
</gene>
<feature type="transmembrane region" description="Helical" evidence="2">
    <location>
        <begin position="144"/>
        <end position="177"/>
    </location>
</feature>
<keyword evidence="2" id="KW-1133">Transmembrane helix</keyword>
<sequence length="202" mass="22279">MESEPLQDGSEGNNGSGNPAEQTITNTVSLSVKISLLISLIFHVAMFGIGIWGIHKCTLEENIPFYLIVAGGIGFLSKSSTLIRPSITTYMNVANTKKHIQKLEAALYAIEAVFFIFGSFWVFKEYKPSFIPSEDPSIGYCDKLVYYFAFSYLIVSYSLLGIIIICYCCFLCCMSVASGVTRQQERNQDPEAPSNPVSTSDS</sequence>
<comment type="caution">
    <text evidence="3">The sequence shown here is derived from an EMBL/GenBank/DDBJ whole genome shotgun (WGS) entry which is preliminary data.</text>
</comment>
<dbReference type="PANTHER" id="PTHR33444:SF2">
    <property type="entry name" value="MARVEL DOMAIN-CONTAINING PROTEIN"/>
    <property type="match status" value="1"/>
</dbReference>
<evidence type="ECO:0000256" key="1">
    <source>
        <dbReference type="SAM" id="MobiDB-lite"/>
    </source>
</evidence>
<proteinExistence type="predicted"/>
<keyword evidence="4" id="KW-1185">Reference proteome</keyword>
<dbReference type="AlphaFoldDB" id="A0ABD1F2F7"/>
<reference evidence="3 4" key="1">
    <citation type="submission" date="2024-05" db="EMBL/GenBank/DDBJ databases">
        <title>Genetic variation in Jamaican populations of the coffee berry borer (Hypothenemus hampei).</title>
        <authorList>
            <person name="Errbii M."/>
            <person name="Myrie A."/>
        </authorList>
    </citation>
    <scope>NUCLEOTIDE SEQUENCE [LARGE SCALE GENOMIC DNA]</scope>
    <source>
        <strain evidence="3">JA-Hopewell-2020-01-JO</strain>
        <tissue evidence="3">Whole body</tissue>
    </source>
</reference>
<feature type="transmembrane region" description="Helical" evidence="2">
    <location>
        <begin position="34"/>
        <end position="53"/>
    </location>
</feature>
<keyword evidence="2" id="KW-0812">Transmembrane</keyword>
<dbReference type="InterPro" id="IPR040350">
    <property type="entry name" value="TMEM272"/>
</dbReference>
<evidence type="ECO:0000313" key="3">
    <source>
        <dbReference type="EMBL" id="KAL1509314.1"/>
    </source>
</evidence>
<organism evidence="3 4">
    <name type="scientific">Hypothenemus hampei</name>
    <name type="common">Coffee berry borer</name>
    <dbReference type="NCBI Taxonomy" id="57062"/>
    <lineage>
        <taxon>Eukaryota</taxon>
        <taxon>Metazoa</taxon>
        <taxon>Ecdysozoa</taxon>
        <taxon>Arthropoda</taxon>
        <taxon>Hexapoda</taxon>
        <taxon>Insecta</taxon>
        <taxon>Pterygota</taxon>
        <taxon>Neoptera</taxon>
        <taxon>Endopterygota</taxon>
        <taxon>Coleoptera</taxon>
        <taxon>Polyphaga</taxon>
        <taxon>Cucujiformia</taxon>
        <taxon>Curculionidae</taxon>
        <taxon>Scolytinae</taxon>
        <taxon>Hypothenemus</taxon>
    </lineage>
</organism>
<name>A0ABD1F2F7_HYPHA</name>
<evidence type="ECO:0000313" key="4">
    <source>
        <dbReference type="Proteomes" id="UP001566132"/>
    </source>
</evidence>